<dbReference type="FunFam" id="3.30.110.10:FF:000006">
    <property type="entry name" value="Probable translation initiation factor, mitochondrial"/>
    <property type="match status" value="1"/>
</dbReference>
<dbReference type="Proteomes" id="UP000326757">
    <property type="component" value="Unassembled WGS sequence"/>
</dbReference>
<dbReference type="GO" id="GO:0005739">
    <property type="term" value="C:mitochondrion"/>
    <property type="evidence" value="ECO:0007669"/>
    <property type="project" value="TreeGrafter"/>
</dbReference>
<protein>
    <recommendedName>
        <fullName evidence="4">Translation initiation factor 3 C-terminal domain-containing protein</fullName>
    </recommendedName>
</protein>
<comment type="caution">
    <text evidence="5">The sequence shown here is derived from an EMBL/GenBank/DDBJ whole genome shotgun (WGS) entry which is preliminary data.</text>
</comment>
<evidence type="ECO:0000256" key="2">
    <source>
        <dbReference type="ARBA" id="ARBA00022540"/>
    </source>
</evidence>
<evidence type="ECO:0000259" key="4">
    <source>
        <dbReference type="Pfam" id="PF00707"/>
    </source>
</evidence>
<sequence>MSNPRCVFNAASALRRVFLAPIEHPPTQFTRSPHFSPIQRRTVFKATSNVVPEQRLPRDDDILAPFLRLKNAEQKLEPPLITMGEPGEAPIARIIDKKEAHLQKKAQKKGKNPASVVKTIEMNWAIEKNDLGHRLGKIRDFLEKGNKVEVLLAGKKKGRKATMEEAEEVVRRIREFVEEVEGAKEGRKMEGKIGAQAILCFEGRVAPTTKKGGGKEDVKIQGS</sequence>
<evidence type="ECO:0000256" key="1">
    <source>
        <dbReference type="ARBA" id="ARBA00005439"/>
    </source>
</evidence>
<evidence type="ECO:0000313" key="6">
    <source>
        <dbReference type="Proteomes" id="UP000326757"/>
    </source>
</evidence>
<dbReference type="Gene3D" id="3.30.110.10">
    <property type="entry name" value="Translation initiation factor 3 (IF-3), C-terminal domain"/>
    <property type="match status" value="1"/>
</dbReference>
<dbReference type="AlphaFoldDB" id="A0A5N6K211"/>
<dbReference type="OrthoDB" id="21573at2759"/>
<reference evidence="5 6" key="1">
    <citation type="submission" date="2019-06" db="EMBL/GenBank/DDBJ databases">
        <title>Genome Sequence of the Brown Rot Fungal Pathogen Monilinia laxa.</title>
        <authorList>
            <person name="De Miccolis Angelini R.M."/>
            <person name="Landi L."/>
            <person name="Abate D."/>
            <person name="Pollastro S."/>
            <person name="Romanazzi G."/>
            <person name="Faretra F."/>
        </authorList>
    </citation>
    <scope>NUCLEOTIDE SEQUENCE [LARGE SCALE GENOMIC DNA]</scope>
    <source>
        <strain evidence="5 6">Mlax316</strain>
    </source>
</reference>
<keyword evidence="3" id="KW-0648">Protein biosynthesis</keyword>
<dbReference type="GO" id="GO:0003743">
    <property type="term" value="F:translation initiation factor activity"/>
    <property type="evidence" value="ECO:0007669"/>
    <property type="project" value="UniProtKB-KW"/>
</dbReference>
<dbReference type="GO" id="GO:0032790">
    <property type="term" value="P:ribosome disassembly"/>
    <property type="evidence" value="ECO:0007669"/>
    <property type="project" value="TreeGrafter"/>
</dbReference>
<evidence type="ECO:0000256" key="3">
    <source>
        <dbReference type="ARBA" id="ARBA00022917"/>
    </source>
</evidence>
<comment type="similarity">
    <text evidence="1">Belongs to the IF-3 family.</text>
</comment>
<accession>A0A5N6K211</accession>
<proteinExistence type="inferred from homology"/>
<dbReference type="InterPro" id="IPR019815">
    <property type="entry name" value="Translation_initiation_fac_3_C"/>
</dbReference>
<organism evidence="5 6">
    <name type="scientific">Monilinia laxa</name>
    <name type="common">Brown rot fungus</name>
    <name type="synonym">Sclerotinia laxa</name>
    <dbReference type="NCBI Taxonomy" id="61186"/>
    <lineage>
        <taxon>Eukaryota</taxon>
        <taxon>Fungi</taxon>
        <taxon>Dikarya</taxon>
        <taxon>Ascomycota</taxon>
        <taxon>Pezizomycotina</taxon>
        <taxon>Leotiomycetes</taxon>
        <taxon>Helotiales</taxon>
        <taxon>Sclerotiniaceae</taxon>
        <taxon>Monilinia</taxon>
    </lineage>
</organism>
<dbReference type="Pfam" id="PF00707">
    <property type="entry name" value="IF3_C"/>
    <property type="match status" value="1"/>
</dbReference>
<keyword evidence="2" id="KW-0396">Initiation factor</keyword>
<dbReference type="PANTHER" id="PTHR10938:SF0">
    <property type="entry name" value="TRANSLATION INITIATION FACTOR IF-3, MITOCHONDRIAL"/>
    <property type="match status" value="1"/>
</dbReference>
<dbReference type="SUPFAM" id="SSF55200">
    <property type="entry name" value="Translation initiation factor IF3, C-terminal domain"/>
    <property type="match status" value="1"/>
</dbReference>
<dbReference type="InterPro" id="IPR001288">
    <property type="entry name" value="Translation_initiation_fac_3"/>
</dbReference>
<dbReference type="GO" id="GO:0043022">
    <property type="term" value="F:ribosome binding"/>
    <property type="evidence" value="ECO:0007669"/>
    <property type="project" value="TreeGrafter"/>
</dbReference>
<gene>
    <name evidence="5" type="ORF">EYC80_008986</name>
</gene>
<dbReference type="PANTHER" id="PTHR10938">
    <property type="entry name" value="TRANSLATION INITIATION FACTOR IF-3"/>
    <property type="match status" value="1"/>
</dbReference>
<dbReference type="EMBL" id="VIGI01000009">
    <property type="protein sequence ID" value="KAB8296203.1"/>
    <property type="molecule type" value="Genomic_DNA"/>
</dbReference>
<evidence type="ECO:0000313" key="5">
    <source>
        <dbReference type="EMBL" id="KAB8296203.1"/>
    </source>
</evidence>
<feature type="domain" description="Translation initiation factor 3 C-terminal" evidence="4">
    <location>
        <begin position="116"/>
        <end position="192"/>
    </location>
</feature>
<keyword evidence="6" id="KW-1185">Reference proteome</keyword>
<dbReference type="InterPro" id="IPR036788">
    <property type="entry name" value="T_IF-3_C_sf"/>
</dbReference>
<dbReference type="GO" id="GO:0070124">
    <property type="term" value="P:mitochondrial translational initiation"/>
    <property type="evidence" value="ECO:0007669"/>
    <property type="project" value="TreeGrafter"/>
</dbReference>
<name>A0A5N6K211_MONLA</name>